<feature type="active site" description="Nucleophile" evidence="1">
    <location>
        <position position="116"/>
    </location>
</feature>
<evidence type="ECO:0000256" key="2">
    <source>
        <dbReference type="PIRSR" id="PIRSR015853-2"/>
    </source>
</evidence>
<feature type="binding site" evidence="2">
    <location>
        <position position="10"/>
    </location>
    <ligand>
        <name>Zn(2+)</name>
        <dbReference type="ChEBI" id="CHEBI:29105"/>
        <label>1</label>
    </ligand>
</feature>
<proteinExistence type="predicted"/>
<dbReference type="SUPFAM" id="SSF63992">
    <property type="entry name" value="Dipeptide transport protein"/>
    <property type="match status" value="1"/>
</dbReference>
<evidence type="ECO:0000313" key="3">
    <source>
        <dbReference type="EMBL" id="KPJ51094.1"/>
    </source>
</evidence>
<dbReference type="InterPro" id="IPR007035">
    <property type="entry name" value="Peptidase_M55"/>
</dbReference>
<gene>
    <name evidence="3" type="ORF">AMJ40_00875</name>
</gene>
<feature type="binding site" evidence="2">
    <location>
        <position position="8"/>
    </location>
    <ligand>
        <name>Zn(2+)</name>
        <dbReference type="ChEBI" id="CHEBI:29105"/>
        <label>2</label>
    </ligand>
</feature>
<reference evidence="3 4" key="1">
    <citation type="journal article" date="2015" name="Microbiome">
        <title>Genomic resolution of linkages in carbon, nitrogen, and sulfur cycling among widespread estuary sediment bacteria.</title>
        <authorList>
            <person name="Baker B.J."/>
            <person name="Lazar C.S."/>
            <person name="Teske A.P."/>
            <person name="Dick G.J."/>
        </authorList>
    </citation>
    <scope>NUCLEOTIDE SEQUENCE [LARGE SCALE GENOMIC DNA]</scope>
    <source>
        <strain evidence="3">DG_26</strain>
    </source>
</reference>
<dbReference type="AlphaFoldDB" id="A0A0S7WLR9"/>
<evidence type="ECO:0000313" key="4">
    <source>
        <dbReference type="Proteomes" id="UP000051124"/>
    </source>
</evidence>
<feature type="binding site" evidence="2">
    <location>
        <position position="8"/>
    </location>
    <ligand>
        <name>Zn(2+)</name>
        <dbReference type="ChEBI" id="CHEBI:29105"/>
        <label>1</label>
    </ligand>
</feature>
<dbReference type="InterPro" id="IPR027476">
    <property type="entry name" value="DppA_N"/>
</dbReference>
<protein>
    <recommendedName>
        <fullName evidence="5">Peptidase M55</fullName>
    </recommendedName>
</protein>
<dbReference type="PIRSF" id="PIRSF015853">
    <property type="entry name" value="Pep_DppA"/>
    <property type="match status" value="1"/>
</dbReference>
<sequence length="277" mass="30820">MKVFVSVDMEGIGGIASWREMRTSSPDHNMVRSLATEEANAVTRGLKASGVDHVVVCDSHALGENLYVEQLDPDVELVRGYPRAYYMLHGLDASFGLLILLGYHARCGTMHGVLDHSYSSFAIYNMKLNGKDVGELEINSGLAATYGVPVGLVSGDAELIEQVKSTLPQHVETVVTKYGISRMAARSRHPEKIREELERKARKAVEKVGRLGLLTYQAPLRVELDLMDSVMADMVALLPFVERRSARQVVFETDDFAMLYRELMAVIALCTSTREWR</sequence>
<dbReference type="Proteomes" id="UP000051124">
    <property type="component" value="Unassembled WGS sequence"/>
</dbReference>
<dbReference type="EMBL" id="LIZT01000006">
    <property type="protein sequence ID" value="KPJ51094.1"/>
    <property type="molecule type" value="Genomic_DNA"/>
</dbReference>
<comment type="caution">
    <text evidence="3">The sequence shown here is derived from an EMBL/GenBank/DDBJ whole genome shotgun (WGS) entry which is preliminary data.</text>
</comment>
<dbReference type="Pfam" id="PF04951">
    <property type="entry name" value="Peptidase_M55"/>
    <property type="match status" value="1"/>
</dbReference>
<dbReference type="InterPro" id="IPR036177">
    <property type="entry name" value="Peptidase_M55_sf"/>
</dbReference>
<evidence type="ECO:0000256" key="1">
    <source>
        <dbReference type="PIRSR" id="PIRSR015853-1"/>
    </source>
</evidence>
<feature type="binding site" evidence="2">
    <location>
        <position position="104"/>
    </location>
    <ligand>
        <name>Zn(2+)</name>
        <dbReference type="ChEBI" id="CHEBI:29105"/>
        <label>2</label>
    </ligand>
</feature>
<organism evidence="3 4">
    <name type="scientific">candidate division TA06 bacterium DG_26</name>
    <dbReference type="NCBI Taxonomy" id="1703771"/>
    <lineage>
        <taxon>Bacteria</taxon>
        <taxon>Bacteria division TA06</taxon>
    </lineage>
</organism>
<dbReference type="Gene3D" id="3.30.1360.130">
    <property type="entry name" value="Dipeptide transport protein"/>
    <property type="match status" value="1"/>
</dbReference>
<feature type="binding site" evidence="2">
    <location>
        <position position="60"/>
    </location>
    <ligand>
        <name>Zn(2+)</name>
        <dbReference type="ChEBI" id="CHEBI:29105"/>
        <label>2</label>
    </ligand>
</feature>
<keyword evidence="2" id="KW-0862">Zinc</keyword>
<feature type="binding site" evidence="2">
    <location>
        <position position="135"/>
    </location>
    <ligand>
        <name>Zn(2+)</name>
        <dbReference type="ChEBI" id="CHEBI:29105"/>
        <label>2</label>
    </ligand>
</feature>
<dbReference type="Gene3D" id="3.40.50.10780">
    <property type="entry name" value="Dipeptide transport protein"/>
    <property type="match status" value="1"/>
</dbReference>
<keyword evidence="2" id="KW-0479">Metal-binding</keyword>
<dbReference type="GO" id="GO:0046872">
    <property type="term" value="F:metal ion binding"/>
    <property type="evidence" value="ECO:0007669"/>
    <property type="project" value="UniProtKB-KW"/>
</dbReference>
<accession>A0A0S7WLR9</accession>
<evidence type="ECO:0008006" key="5">
    <source>
        <dbReference type="Google" id="ProtNLM"/>
    </source>
</evidence>
<name>A0A0S7WLR9_UNCT6</name>